<protein>
    <recommendedName>
        <fullName evidence="4">Transmembrane protein</fullName>
    </recommendedName>
</protein>
<dbReference type="Proteomes" id="UP000051863">
    <property type="component" value="Unassembled WGS sequence"/>
</dbReference>
<keyword evidence="1" id="KW-0472">Membrane</keyword>
<accession>A0A0R0CED5</accession>
<organism evidence="2 3">
    <name type="scientific">Stenotrophomonas terrae</name>
    <dbReference type="NCBI Taxonomy" id="405446"/>
    <lineage>
        <taxon>Bacteria</taxon>
        <taxon>Pseudomonadati</taxon>
        <taxon>Pseudomonadota</taxon>
        <taxon>Gammaproteobacteria</taxon>
        <taxon>Lysobacterales</taxon>
        <taxon>Lysobacteraceae</taxon>
        <taxon>Stenotrophomonas</taxon>
    </lineage>
</organism>
<keyword evidence="3" id="KW-1185">Reference proteome</keyword>
<dbReference type="EMBL" id="LDJJ01000028">
    <property type="protein sequence ID" value="KRG67749.1"/>
    <property type="molecule type" value="Genomic_DNA"/>
</dbReference>
<feature type="transmembrane region" description="Helical" evidence="1">
    <location>
        <begin position="76"/>
        <end position="97"/>
    </location>
</feature>
<keyword evidence="1" id="KW-0812">Transmembrane</keyword>
<evidence type="ECO:0000256" key="1">
    <source>
        <dbReference type="SAM" id="Phobius"/>
    </source>
</evidence>
<gene>
    <name evidence="2" type="ORF">ABB27_09135</name>
</gene>
<reference evidence="2 3" key="1">
    <citation type="submission" date="2015-05" db="EMBL/GenBank/DDBJ databases">
        <title>Genome sequencing and analysis of members of genus Stenotrophomonas.</title>
        <authorList>
            <person name="Patil P.P."/>
            <person name="Midha S."/>
            <person name="Patil P.B."/>
        </authorList>
    </citation>
    <scope>NUCLEOTIDE SEQUENCE [LARGE SCALE GENOMIC DNA]</scope>
    <source>
        <strain evidence="2 3">DSM 18941</strain>
    </source>
</reference>
<sequence length="118" mass="13367">MTFRFFLQPTMAFIAALHDGIKDAKLGRSPYMAGLMSSSHDERIRSFREGVTAVTRVLLLGVVMDVFYQFKVYGGFKYPLETFVIAVALAFIPYLLLRGPVARVAKWWRTRKAGGRDS</sequence>
<evidence type="ECO:0000313" key="3">
    <source>
        <dbReference type="Proteomes" id="UP000051863"/>
    </source>
</evidence>
<name>A0A0R0CED5_9GAMM</name>
<comment type="caution">
    <text evidence="2">The sequence shown here is derived from an EMBL/GenBank/DDBJ whole genome shotgun (WGS) entry which is preliminary data.</text>
</comment>
<proteinExistence type="predicted"/>
<keyword evidence="1" id="KW-1133">Transmembrane helix</keyword>
<dbReference type="AlphaFoldDB" id="A0A0R0CED5"/>
<evidence type="ECO:0000313" key="2">
    <source>
        <dbReference type="EMBL" id="KRG67749.1"/>
    </source>
</evidence>
<evidence type="ECO:0008006" key="4">
    <source>
        <dbReference type="Google" id="ProtNLM"/>
    </source>
</evidence>
<feature type="transmembrane region" description="Helical" evidence="1">
    <location>
        <begin position="53"/>
        <end position="70"/>
    </location>
</feature>
<dbReference type="PATRIC" id="fig|405446.3.peg.1278"/>